<evidence type="ECO:0000256" key="11">
    <source>
        <dbReference type="ARBA" id="ARBA00044454"/>
    </source>
</evidence>
<dbReference type="InterPro" id="IPR029061">
    <property type="entry name" value="THDP-binding"/>
</dbReference>
<keyword evidence="5" id="KW-0479">Metal-binding</keyword>
<evidence type="ECO:0000259" key="18">
    <source>
        <dbReference type="Pfam" id="PF02776"/>
    </source>
</evidence>
<feature type="domain" description="Thiamine pyrophosphate enzyme N-terminal TPP-binding" evidence="18">
    <location>
        <begin position="7"/>
        <end position="118"/>
    </location>
</feature>
<dbReference type="Pfam" id="PF02775">
    <property type="entry name" value="TPP_enzyme_C"/>
    <property type="match status" value="1"/>
</dbReference>
<evidence type="ECO:0000256" key="2">
    <source>
        <dbReference type="ARBA" id="ARBA00001964"/>
    </source>
</evidence>
<evidence type="ECO:0000313" key="20">
    <source>
        <dbReference type="Proteomes" id="UP001212411"/>
    </source>
</evidence>
<dbReference type="GO" id="GO:0005782">
    <property type="term" value="C:peroxisomal matrix"/>
    <property type="evidence" value="ECO:0007669"/>
    <property type="project" value="UniProtKB-SubCell"/>
</dbReference>
<comment type="function">
    <text evidence="13">Catalyzes a carbon-carbon cleavage reaction; cleaves a 2-hydroxy-3-methylacyl-CoA into formyl-CoA and a 2-methyl-branched fatty aldehyde.</text>
</comment>
<accession>A0AAE9W7M1</accession>
<evidence type="ECO:0000256" key="4">
    <source>
        <dbReference type="ARBA" id="ARBA00007812"/>
    </source>
</evidence>
<protein>
    <recommendedName>
        <fullName evidence="14">2-hydroxyacyl-CoA lyase</fullName>
        <ecNumber evidence="12">4.1.2.63</ecNumber>
    </recommendedName>
</protein>
<keyword evidence="8" id="KW-0576">Peroxisome</keyword>
<dbReference type="KEGG" id="som:SOMG_01328"/>
<keyword evidence="7 15" id="KW-0786">Thiamine pyrophosphate</keyword>
<comment type="subcellular location">
    <subcellularLocation>
        <location evidence="3">Peroxisome matrix</location>
    </subcellularLocation>
</comment>
<dbReference type="AlphaFoldDB" id="A0AAE9W7M1"/>
<evidence type="ECO:0000259" key="17">
    <source>
        <dbReference type="Pfam" id="PF02775"/>
    </source>
</evidence>
<dbReference type="InterPro" id="IPR029035">
    <property type="entry name" value="DHS-like_NAD/FAD-binding_dom"/>
</dbReference>
<gene>
    <name evidence="19" type="primary">hac1</name>
    <name evidence="19" type="ORF">SOMG_01328</name>
</gene>
<dbReference type="SUPFAM" id="SSF52518">
    <property type="entry name" value="Thiamin diphosphate-binding fold (THDP-binding)"/>
    <property type="match status" value="2"/>
</dbReference>
<evidence type="ECO:0000256" key="14">
    <source>
        <dbReference type="ARBA" id="ARBA00070390"/>
    </source>
</evidence>
<comment type="cofactor">
    <cofactor evidence="1">
        <name>Mg(2+)</name>
        <dbReference type="ChEBI" id="CHEBI:18420"/>
    </cofactor>
</comment>
<dbReference type="PANTHER" id="PTHR43710">
    <property type="entry name" value="2-HYDROXYACYL-COA LYASE"/>
    <property type="match status" value="1"/>
</dbReference>
<name>A0AAE9W7M1_9SCHI</name>
<evidence type="ECO:0000256" key="8">
    <source>
        <dbReference type="ARBA" id="ARBA00023140"/>
    </source>
</evidence>
<reference evidence="19 20" key="1">
    <citation type="journal article" date="2023" name="G3 (Bethesda)">
        <title>A high-quality reference genome for the fission yeast Schizosaccharomyces osmophilus.</title>
        <authorList>
            <person name="Jia G.S."/>
            <person name="Zhang W.C."/>
            <person name="Liang Y."/>
            <person name="Liu X.H."/>
            <person name="Rhind N."/>
            <person name="Pidoux A."/>
            <person name="Brysch-Herzberg M."/>
            <person name="Du L.L."/>
        </authorList>
    </citation>
    <scope>NUCLEOTIDE SEQUENCE [LARGE SCALE GENOMIC DNA]</scope>
    <source>
        <strain evidence="19 20">CBS 15793</strain>
    </source>
</reference>
<dbReference type="Gene3D" id="3.40.50.970">
    <property type="match status" value="2"/>
</dbReference>
<evidence type="ECO:0000256" key="15">
    <source>
        <dbReference type="RuleBase" id="RU362132"/>
    </source>
</evidence>
<dbReference type="InterPro" id="IPR012001">
    <property type="entry name" value="Thiamin_PyroP_enz_TPP-bd_dom"/>
</dbReference>
<dbReference type="Proteomes" id="UP001212411">
    <property type="component" value="Chromosome 1"/>
</dbReference>
<dbReference type="InterPro" id="IPR045025">
    <property type="entry name" value="HACL1-like"/>
</dbReference>
<evidence type="ECO:0000256" key="1">
    <source>
        <dbReference type="ARBA" id="ARBA00001946"/>
    </source>
</evidence>
<dbReference type="InterPro" id="IPR000399">
    <property type="entry name" value="TPP-bd_CS"/>
</dbReference>
<evidence type="ECO:0000256" key="3">
    <source>
        <dbReference type="ARBA" id="ARBA00004253"/>
    </source>
</evidence>
<dbReference type="GO" id="GO:0001561">
    <property type="term" value="P:fatty acid alpha-oxidation"/>
    <property type="evidence" value="ECO:0007669"/>
    <property type="project" value="TreeGrafter"/>
</dbReference>
<dbReference type="Gene3D" id="3.40.50.1220">
    <property type="entry name" value="TPP-binding domain"/>
    <property type="match status" value="1"/>
</dbReference>
<dbReference type="Pfam" id="PF00205">
    <property type="entry name" value="TPP_enzyme_M"/>
    <property type="match status" value="1"/>
</dbReference>
<sequence length="567" mass="62009">MSVPFPDVVARTLLDLKVKVVFGIVGIPVIEVCEAIQKAGIHFIGFRNEQSAAYAASAYGYLTKTPGICIVVGGPGVVHALAGVFNASANRWPLLLMAGSSATSQRYRGAFQELDQVAYLNQSTKLALRPPTATMTPELIHRAYHVSINGTPGPCYVDLPADFIQSSLQESSWKSLSCVPHPLECGPDPTRIQKAAQILKNAKSPLVVIGKGASYARAEESILTFIEKTHIPFLPTPMGKGVLPENHWLNFSSSRSTALKNADVVLLVGARLNWVLHFGFSPRWSKDVKFIQIDSNAEELGSNGGDVSLGIWSDVDLALLRLIDSLQTWNYCYEQSSYLSMLQKHRKKNESKGSQLLKKDMPLQMESALIVINDSVKSLVKDTQRNVTWVSEGANTLDKGRRILEVTHPRGRLDSGTMATMGVGLGYSIAASVANPHDKIVAVEGDSAFGFSAIELETAIRSNLDLLIIIINNNGVYHGLDESNFKKLKSHHKLPTTALSPAVRYDLICEACGGTGYFVTNVNDLKNAIQDSWGRKTTCLINVMVDPEMDKILNFAWMDDEKLNAKL</sequence>
<evidence type="ECO:0000256" key="10">
    <source>
        <dbReference type="ARBA" id="ARBA00044451"/>
    </source>
</evidence>
<dbReference type="SUPFAM" id="SSF52467">
    <property type="entry name" value="DHS-like NAD/FAD-binding domain"/>
    <property type="match status" value="1"/>
</dbReference>
<evidence type="ECO:0000256" key="9">
    <source>
        <dbReference type="ARBA" id="ARBA00023239"/>
    </source>
</evidence>
<dbReference type="PANTHER" id="PTHR43710:SF2">
    <property type="entry name" value="2-HYDROXYACYL-COA LYASE 1"/>
    <property type="match status" value="1"/>
</dbReference>
<dbReference type="GO" id="GO:0030976">
    <property type="term" value="F:thiamine pyrophosphate binding"/>
    <property type="evidence" value="ECO:0007669"/>
    <property type="project" value="InterPro"/>
</dbReference>
<comment type="catalytic activity">
    <reaction evidence="11">
        <text>an (R)-2-hydroxy-long-chain-fatty acyl-CoA = a long-chain fatty aldehyde + formyl-CoA</text>
        <dbReference type="Rhea" id="RHEA:67444"/>
        <dbReference type="ChEBI" id="CHEBI:17176"/>
        <dbReference type="ChEBI" id="CHEBI:57376"/>
        <dbReference type="ChEBI" id="CHEBI:170012"/>
        <dbReference type="EC" id="4.1.2.63"/>
    </reaction>
    <physiologicalReaction direction="left-to-right" evidence="11">
        <dbReference type="Rhea" id="RHEA:67445"/>
    </physiologicalReaction>
</comment>
<keyword evidence="20" id="KW-1185">Reference proteome</keyword>
<dbReference type="GeneID" id="80874810"/>
<dbReference type="CDD" id="cd07035">
    <property type="entry name" value="TPP_PYR_POX_like"/>
    <property type="match status" value="1"/>
</dbReference>
<proteinExistence type="inferred from homology"/>
<dbReference type="Pfam" id="PF02776">
    <property type="entry name" value="TPP_enzyme_N"/>
    <property type="match status" value="1"/>
</dbReference>
<organism evidence="19 20">
    <name type="scientific">Schizosaccharomyces osmophilus</name>
    <dbReference type="NCBI Taxonomy" id="2545709"/>
    <lineage>
        <taxon>Eukaryota</taxon>
        <taxon>Fungi</taxon>
        <taxon>Dikarya</taxon>
        <taxon>Ascomycota</taxon>
        <taxon>Taphrinomycotina</taxon>
        <taxon>Schizosaccharomycetes</taxon>
        <taxon>Schizosaccharomycetales</taxon>
        <taxon>Schizosaccharomycetaceae</taxon>
        <taxon>Schizosaccharomyces</taxon>
    </lineage>
</organism>
<dbReference type="InterPro" id="IPR012000">
    <property type="entry name" value="Thiamin_PyroP_enz_cen_dom"/>
</dbReference>
<dbReference type="EC" id="4.1.2.63" evidence="12"/>
<feature type="domain" description="Thiamine pyrophosphate enzyme central" evidence="16">
    <location>
        <begin position="192"/>
        <end position="321"/>
    </location>
</feature>
<keyword evidence="9 19" id="KW-0456">Lyase</keyword>
<evidence type="ECO:0000313" key="19">
    <source>
        <dbReference type="EMBL" id="WBW70959.1"/>
    </source>
</evidence>
<feature type="domain" description="Thiamine pyrophosphate enzyme TPP-binding" evidence="17">
    <location>
        <begin position="402"/>
        <end position="543"/>
    </location>
</feature>
<dbReference type="GO" id="GO:0106359">
    <property type="term" value="F:2-hydroxyacyl-CoA lyase activity"/>
    <property type="evidence" value="ECO:0007669"/>
    <property type="project" value="UniProtKB-EC"/>
</dbReference>
<evidence type="ECO:0000256" key="13">
    <source>
        <dbReference type="ARBA" id="ARBA00059692"/>
    </source>
</evidence>
<dbReference type="RefSeq" id="XP_056035202.1">
    <property type="nucleotide sequence ID" value="XM_056180121.1"/>
</dbReference>
<comment type="cofactor">
    <cofactor evidence="2">
        <name>thiamine diphosphate</name>
        <dbReference type="ChEBI" id="CHEBI:58937"/>
    </cofactor>
</comment>
<dbReference type="InterPro" id="IPR011766">
    <property type="entry name" value="TPP_enzyme_TPP-bd"/>
</dbReference>
<dbReference type="FunFam" id="3.40.50.970:FF:000054">
    <property type="entry name" value="Putative 2-hydroxyphytanoyl-CoA lyase"/>
    <property type="match status" value="1"/>
</dbReference>
<evidence type="ECO:0000259" key="16">
    <source>
        <dbReference type="Pfam" id="PF00205"/>
    </source>
</evidence>
<dbReference type="EMBL" id="CP115611">
    <property type="protein sequence ID" value="WBW70959.1"/>
    <property type="molecule type" value="Genomic_DNA"/>
</dbReference>
<comment type="catalytic activity">
    <reaction evidence="10">
        <text>a 2-hydroxy-3-methyl fatty acyl-CoA = a 2-methyl-branched fatty aldehyde + formyl-CoA</text>
        <dbReference type="Rhea" id="RHEA:25375"/>
        <dbReference type="ChEBI" id="CHEBI:49188"/>
        <dbReference type="ChEBI" id="CHEBI:57376"/>
        <dbReference type="ChEBI" id="CHEBI:58783"/>
        <dbReference type="EC" id="4.1.2.63"/>
    </reaction>
    <physiologicalReaction direction="left-to-right" evidence="10">
        <dbReference type="Rhea" id="RHEA:25376"/>
    </physiologicalReaction>
</comment>
<comment type="similarity">
    <text evidence="4 15">Belongs to the TPP enzyme family.</text>
</comment>
<evidence type="ECO:0000256" key="12">
    <source>
        <dbReference type="ARBA" id="ARBA00044518"/>
    </source>
</evidence>
<dbReference type="GO" id="GO:0000287">
    <property type="term" value="F:magnesium ion binding"/>
    <property type="evidence" value="ECO:0007669"/>
    <property type="project" value="InterPro"/>
</dbReference>
<evidence type="ECO:0000256" key="5">
    <source>
        <dbReference type="ARBA" id="ARBA00022723"/>
    </source>
</evidence>
<evidence type="ECO:0000256" key="6">
    <source>
        <dbReference type="ARBA" id="ARBA00022842"/>
    </source>
</evidence>
<keyword evidence="6" id="KW-0460">Magnesium</keyword>
<dbReference type="CDD" id="cd02004">
    <property type="entry name" value="TPP_BZL_OCoD_HPCL"/>
    <property type="match status" value="1"/>
</dbReference>
<evidence type="ECO:0000256" key="7">
    <source>
        <dbReference type="ARBA" id="ARBA00023052"/>
    </source>
</evidence>
<dbReference type="PROSITE" id="PS00187">
    <property type="entry name" value="TPP_ENZYMES"/>
    <property type="match status" value="1"/>
</dbReference>